<comment type="caution">
    <text evidence="3">The sequence shown here is derived from an EMBL/GenBank/DDBJ whole genome shotgun (WGS) entry which is preliminary data.</text>
</comment>
<dbReference type="Gene3D" id="3.30.565.60">
    <property type="match status" value="1"/>
</dbReference>
<dbReference type="EMBL" id="QNBC01000041">
    <property type="protein sequence ID" value="RKX66510.1"/>
    <property type="molecule type" value="Genomic_DNA"/>
</dbReference>
<dbReference type="Proteomes" id="UP000282321">
    <property type="component" value="Unassembled WGS sequence"/>
</dbReference>
<feature type="domain" description="Schlafen AlbA-2" evidence="1">
    <location>
        <begin position="17"/>
        <end position="143"/>
    </location>
</feature>
<dbReference type="InterPro" id="IPR038461">
    <property type="entry name" value="Schlafen_AlbA_2_dom_sf"/>
</dbReference>
<sequence>MALPINIEELINGRTVEWERIEFRKGWNPERTLKTITAFANDFNNWGGGYVIIGIEEKDGKPVLPPAGIELNQIDKIQKELNSICRRIIPNYFPIVEPVDFQGRKILILWCPGGSVRPYKCPDNLSSKKSQYFYYIRRFSSTVKPKIEEEKELVSMSNQIPFDDRVNYRYSLKEFDLIAIKTFLNKIESDLEKEISNLSIEEIARKMNIAEGADENLLPKNVGLLFFAKEPQKIFPSAKIEIVIFKDNDGIEFEEKIFEGNLFEQTLNALSFLKNQIVKEKIIKREGKAEADRFFNYPYQALEEAVCNAVYHRGYDNDSPIEIRIFPERIDIISFPGPLPPLNKEKLAKYQFDVRKYRNRRIGEFLKELHLTEGRQTGIPTILKEIEKNNSPKPVFETDEERSYFKIVLFIHKEFERNEVSLGQITSQSDTKLGLTWDQVGTKLALSWHQVRKILNLCLTEVRIQYLMEQFGWKDRTKFRNKFINPLLKHGLLQMTIPDKPNSSKQKYVITEKGEKLLENEGRQQ</sequence>
<dbReference type="Gene3D" id="3.30.950.30">
    <property type="entry name" value="Schlafen, AAA domain"/>
    <property type="match status" value="1"/>
</dbReference>
<dbReference type="PANTHER" id="PTHR30595:SF6">
    <property type="entry name" value="SCHLAFEN ALBA-2 DOMAIN-CONTAINING PROTEIN"/>
    <property type="match status" value="1"/>
</dbReference>
<dbReference type="Pfam" id="PF21247">
    <property type="entry name" value="Fic-like_C"/>
    <property type="match status" value="1"/>
</dbReference>
<organism evidence="3 4">
    <name type="scientific">candidate division TA06 bacterium</name>
    <dbReference type="NCBI Taxonomy" id="2250710"/>
    <lineage>
        <taxon>Bacteria</taxon>
        <taxon>Bacteria division TA06</taxon>
    </lineage>
</organism>
<dbReference type="InterPro" id="IPR007421">
    <property type="entry name" value="Schlafen_AlbA_2_dom"/>
</dbReference>
<evidence type="ECO:0000259" key="2">
    <source>
        <dbReference type="Pfam" id="PF21247"/>
    </source>
</evidence>
<dbReference type="Pfam" id="PF04326">
    <property type="entry name" value="SLFN_AlbA_2"/>
    <property type="match status" value="1"/>
</dbReference>
<dbReference type="Pfam" id="PF13749">
    <property type="entry name" value="HATPase_c_4"/>
    <property type="match status" value="1"/>
</dbReference>
<gene>
    <name evidence="3" type="ORF">DRP44_04025</name>
</gene>
<reference evidence="3 4" key="1">
    <citation type="submission" date="2018-06" db="EMBL/GenBank/DDBJ databases">
        <title>Extensive metabolic versatility and redundancy in microbially diverse, dynamic hydrothermal sediments.</title>
        <authorList>
            <person name="Dombrowski N."/>
            <person name="Teske A."/>
            <person name="Baker B.J."/>
        </authorList>
    </citation>
    <scope>NUCLEOTIDE SEQUENCE [LARGE SCALE GENOMIC DNA]</scope>
    <source>
        <strain evidence="3">B35_G9</strain>
    </source>
</reference>
<dbReference type="PANTHER" id="PTHR30595">
    <property type="entry name" value="GLPR-RELATED TRANSCRIPTIONAL REPRESSOR"/>
    <property type="match status" value="1"/>
</dbReference>
<dbReference type="InterPro" id="IPR038475">
    <property type="entry name" value="RecG_C_sf"/>
</dbReference>
<feature type="domain" description="Filamentation induced by cAMP protein Fic-like C-terminal" evidence="2">
    <location>
        <begin position="450"/>
        <end position="511"/>
    </location>
</feature>
<evidence type="ECO:0000313" key="4">
    <source>
        <dbReference type="Proteomes" id="UP000282321"/>
    </source>
</evidence>
<evidence type="ECO:0000259" key="1">
    <source>
        <dbReference type="Pfam" id="PF04326"/>
    </source>
</evidence>
<accession>A0A660SAN6</accession>
<proteinExistence type="predicted"/>
<dbReference type="AlphaFoldDB" id="A0A660SAN6"/>
<name>A0A660SAN6_UNCT6</name>
<protein>
    <submittedName>
        <fullName evidence="3">AAA family ATPase</fullName>
    </submittedName>
</protein>
<dbReference type="InterPro" id="IPR049514">
    <property type="entry name" value="Fic-like_C"/>
</dbReference>
<evidence type="ECO:0000313" key="3">
    <source>
        <dbReference type="EMBL" id="RKX66510.1"/>
    </source>
</evidence>